<dbReference type="AlphaFoldDB" id="A0A1V8SHQ6"/>
<evidence type="ECO:0000313" key="2">
    <source>
        <dbReference type="Proteomes" id="UP000192596"/>
    </source>
</evidence>
<proteinExistence type="predicted"/>
<gene>
    <name evidence="1" type="ORF">B0A48_15338</name>
</gene>
<organism evidence="1 2">
    <name type="scientific">Cryoendolithus antarcticus</name>
    <dbReference type="NCBI Taxonomy" id="1507870"/>
    <lineage>
        <taxon>Eukaryota</taxon>
        <taxon>Fungi</taxon>
        <taxon>Dikarya</taxon>
        <taxon>Ascomycota</taxon>
        <taxon>Pezizomycotina</taxon>
        <taxon>Dothideomycetes</taxon>
        <taxon>Dothideomycetidae</taxon>
        <taxon>Cladosporiales</taxon>
        <taxon>Cladosporiaceae</taxon>
        <taxon>Cryoendolithus</taxon>
    </lineage>
</organism>
<accession>A0A1V8SHQ6</accession>
<keyword evidence="2" id="KW-1185">Reference proteome</keyword>
<protein>
    <submittedName>
        <fullName evidence="1">Uncharacterized protein</fullName>
    </submittedName>
</protein>
<dbReference type="EMBL" id="NAJO01000044">
    <property type="protein sequence ID" value="OQN98672.1"/>
    <property type="molecule type" value="Genomic_DNA"/>
</dbReference>
<comment type="caution">
    <text evidence="1">The sequence shown here is derived from an EMBL/GenBank/DDBJ whole genome shotgun (WGS) entry which is preliminary data.</text>
</comment>
<evidence type="ECO:0000313" key="1">
    <source>
        <dbReference type="EMBL" id="OQN98672.1"/>
    </source>
</evidence>
<reference evidence="2" key="1">
    <citation type="submission" date="2017-03" db="EMBL/GenBank/DDBJ databases">
        <title>Genomes of endolithic fungi from Antarctica.</title>
        <authorList>
            <person name="Coleine C."/>
            <person name="Masonjones S."/>
            <person name="Stajich J.E."/>
        </authorList>
    </citation>
    <scope>NUCLEOTIDE SEQUENCE [LARGE SCALE GENOMIC DNA]</scope>
    <source>
        <strain evidence="2">CCFEE 5527</strain>
    </source>
</reference>
<dbReference type="Proteomes" id="UP000192596">
    <property type="component" value="Unassembled WGS sequence"/>
</dbReference>
<name>A0A1V8SHQ6_9PEZI</name>
<sequence>MSTSSGPTVILSTPTTVRDLVTTEIRDALRHLKLAENNTIKPEELAQTVGINVSNHLTDMSSPPFDMLANDTQLSKDYIATTWKYFTTMYNITSESEQYQLRRMMVRLEECADAEFEKNLSGGEVD</sequence>
<dbReference type="InParanoid" id="A0A1V8SHQ6"/>